<feature type="domain" description="Calcineurin-like phosphoesterase" evidence="7">
    <location>
        <begin position="1"/>
        <end position="203"/>
    </location>
</feature>
<dbReference type="InterPro" id="IPR004843">
    <property type="entry name" value="Calcineurin-like_PHP"/>
</dbReference>
<dbReference type="PANTHER" id="PTHR34990:SF1">
    <property type="entry name" value="UDP-2,3-DIACYLGLUCOSAMINE HYDROLASE"/>
    <property type="match status" value="1"/>
</dbReference>
<dbReference type="GO" id="GO:0009245">
    <property type="term" value="P:lipid A biosynthetic process"/>
    <property type="evidence" value="ECO:0007669"/>
    <property type="project" value="TreeGrafter"/>
</dbReference>
<sequence length="241" mass="27706">MSLYIFSDAHLGCGTPDEEAGKVARIAELLALVQKDGDRLVILGDLFDFWFEYKYVIPKAYHEVLFLLRELTRAGIQVDYISGNHDFWMGDFFEKHLMIPVHRDSFDFTYDNLKFHLTHGDGLAKGDGGYRFLKRILRNPVNIWLYRKLPPDWAYPLARFVSGSSRNYTSRRDHKFAADYAAYAADKLQNGYDVAVIGHLHIPVIDRTERGIYVNTGDFITHFTYLKCTNGVVTLESLAKP</sequence>
<evidence type="ECO:0000259" key="7">
    <source>
        <dbReference type="Pfam" id="PF00149"/>
    </source>
</evidence>
<keyword evidence="6" id="KW-0464">Manganese</keyword>
<dbReference type="InterPro" id="IPR043461">
    <property type="entry name" value="LpxH-like"/>
</dbReference>
<reference evidence="8 9" key="1">
    <citation type="journal article" date="2018" name="ISME J.">
        <title>A methanotrophic archaeon couples anaerobic oxidation of methane to Fe(III) reduction.</title>
        <authorList>
            <person name="Cai C."/>
            <person name="Leu A.O."/>
            <person name="Xie G.J."/>
            <person name="Guo J."/>
            <person name="Feng Y."/>
            <person name="Zhao J.X."/>
            <person name="Tyson G.W."/>
            <person name="Yuan Z."/>
            <person name="Hu S."/>
        </authorList>
    </citation>
    <scope>NUCLEOTIDE SEQUENCE [LARGE SCALE GENOMIC DNA]</scope>
    <source>
        <strain evidence="8">FeB_12</strain>
    </source>
</reference>
<accession>A0A855X9L3</accession>
<keyword evidence="1" id="KW-1003">Cell membrane</keyword>
<comment type="caution">
    <text evidence="8">The sequence shown here is derived from an EMBL/GenBank/DDBJ whole genome shotgun (WGS) entry which is preliminary data.</text>
</comment>
<dbReference type="InterPro" id="IPR029052">
    <property type="entry name" value="Metallo-depent_PP-like"/>
</dbReference>
<gene>
    <name evidence="8" type="ORF">C3F09_04575</name>
</gene>
<evidence type="ECO:0000313" key="9">
    <source>
        <dbReference type="Proteomes" id="UP000250918"/>
    </source>
</evidence>
<keyword evidence="3" id="KW-0479">Metal-binding</keyword>
<keyword evidence="5" id="KW-0472">Membrane</keyword>
<evidence type="ECO:0000256" key="5">
    <source>
        <dbReference type="ARBA" id="ARBA00023136"/>
    </source>
</evidence>
<dbReference type="GO" id="GO:0008758">
    <property type="term" value="F:UDP-2,3-diacylglucosamine hydrolase activity"/>
    <property type="evidence" value="ECO:0007669"/>
    <property type="project" value="TreeGrafter"/>
</dbReference>
<dbReference type="GO" id="GO:0016020">
    <property type="term" value="C:membrane"/>
    <property type="evidence" value="ECO:0007669"/>
    <property type="project" value="GOC"/>
</dbReference>
<evidence type="ECO:0000256" key="3">
    <source>
        <dbReference type="ARBA" id="ARBA00022723"/>
    </source>
</evidence>
<protein>
    <submittedName>
        <fullName evidence="8">UDP-2,3-diacylglucosamine hydrolase</fullName>
    </submittedName>
</protein>
<keyword evidence="4 8" id="KW-0378">Hydrolase</keyword>
<organism evidence="8 9">
    <name type="scientific">candidate division GN15 bacterium</name>
    <dbReference type="NCBI Taxonomy" id="2072418"/>
    <lineage>
        <taxon>Bacteria</taxon>
        <taxon>candidate division GN15</taxon>
    </lineage>
</organism>
<dbReference type="GO" id="GO:0046872">
    <property type="term" value="F:metal ion binding"/>
    <property type="evidence" value="ECO:0007669"/>
    <property type="project" value="UniProtKB-KW"/>
</dbReference>
<evidence type="ECO:0000256" key="2">
    <source>
        <dbReference type="ARBA" id="ARBA00022519"/>
    </source>
</evidence>
<dbReference type="PANTHER" id="PTHR34990">
    <property type="entry name" value="UDP-2,3-DIACYLGLUCOSAMINE HYDROLASE-RELATED"/>
    <property type="match status" value="1"/>
</dbReference>
<dbReference type="SUPFAM" id="SSF56300">
    <property type="entry name" value="Metallo-dependent phosphatases"/>
    <property type="match status" value="1"/>
</dbReference>
<dbReference type="Gene3D" id="3.60.21.10">
    <property type="match status" value="1"/>
</dbReference>
<name>A0A855X9L3_9BACT</name>
<evidence type="ECO:0000256" key="1">
    <source>
        <dbReference type="ARBA" id="ARBA00022475"/>
    </source>
</evidence>
<dbReference type="EMBL" id="PQAP01000043">
    <property type="protein sequence ID" value="PWB73933.1"/>
    <property type="molecule type" value="Genomic_DNA"/>
</dbReference>
<evidence type="ECO:0000313" key="8">
    <source>
        <dbReference type="EMBL" id="PWB73933.1"/>
    </source>
</evidence>
<proteinExistence type="predicted"/>
<dbReference type="AlphaFoldDB" id="A0A855X9L3"/>
<keyword evidence="2" id="KW-0997">Cell inner membrane</keyword>
<dbReference type="Pfam" id="PF00149">
    <property type="entry name" value="Metallophos"/>
    <property type="match status" value="1"/>
</dbReference>
<dbReference type="CDD" id="cd07398">
    <property type="entry name" value="MPP_YbbF-LpxH"/>
    <property type="match status" value="1"/>
</dbReference>
<evidence type="ECO:0000256" key="4">
    <source>
        <dbReference type="ARBA" id="ARBA00022801"/>
    </source>
</evidence>
<dbReference type="Proteomes" id="UP000250918">
    <property type="component" value="Unassembled WGS sequence"/>
</dbReference>
<evidence type="ECO:0000256" key="6">
    <source>
        <dbReference type="ARBA" id="ARBA00023211"/>
    </source>
</evidence>